<keyword evidence="2" id="KW-1185">Reference proteome</keyword>
<dbReference type="EMBL" id="BPFZ01000001">
    <property type="protein sequence ID" value="GIU65962.1"/>
    <property type="molecule type" value="Genomic_DNA"/>
</dbReference>
<evidence type="ECO:0008006" key="3">
    <source>
        <dbReference type="Google" id="ProtNLM"/>
    </source>
</evidence>
<sequence>MVWSVAIGGALGAAAASGGLVGSGDVNAPTVWRKPRCDRERMHSGWFDPSDLTSNYPPVTVELDVSVFGQNYSINAAHSSEIVIETYGVIPMQKSPVFNAILQTTMDKANARLVKAIQANSPPKTD</sequence>
<accession>A0ABQ4PSI1</accession>
<evidence type="ECO:0000313" key="1">
    <source>
        <dbReference type="EMBL" id="GIU65962.1"/>
    </source>
</evidence>
<name>A0ABQ4PSI1_9PROT</name>
<organism evidence="1 2">
    <name type="scientific">Candidatus Phycosocius spiralis</name>
    <dbReference type="NCBI Taxonomy" id="2815099"/>
    <lineage>
        <taxon>Bacteria</taxon>
        <taxon>Pseudomonadati</taxon>
        <taxon>Pseudomonadota</taxon>
        <taxon>Alphaproteobacteria</taxon>
        <taxon>Caulobacterales</taxon>
        <taxon>Caulobacterales incertae sedis</taxon>
        <taxon>Candidatus Phycosocius</taxon>
    </lineage>
</organism>
<gene>
    <name evidence="1" type="ORF">PsB1_0116</name>
</gene>
<evidence type="ECO:0000313" key="2">
    <source>
        <dbReference type="Proteomes" id="UP001161064"/>
    </source>
</evidence>
<reference evidence="1" key="2">
    <citation type="journal article" date="2023" name="ISME Commun">
        <title>Characterization of a bloom-associated alphaproteobacterial lineage, 'Candidatus Phycosocius': insights into freshwater algal-bacterial interactions.</title>
        <authorList>
            <person name="Tanabe Y."/>
            <person name="Yamaguchi H."/>
            <person name="Yoshida M."/>
            <person name="Kai A."/>
            <person name="Okazaki Y."/>
        </authorList>
    </citation>
    <scope>NUCLEOTIDE SEQUENCE</scope>
    <source>
        <strain evidence="1">BOTRYCO-1</strain>
    </source>
</reference>
<dbReference type="Proteomes" id="UP001161064">
    <property type="component" value="Unassembled WGS sequence"/>
</dbReference>
<protein>
    <recommendedName>
        <fullName evidence="3">Curli production assembly/transport component CsgE</fullName>
    </recommendedName>
</protein>
<proteinExistence type="predicted"/>
<comment type="caution">
    <text evidence="1">The sequence shown here is derived from an EMBL/GenBank/DDBJ whole genome shotgun (WGS) entry which is preliminary data.</text>
</comment>
<reference evidence="1" key="1">
    <citation type="submission" date="2021-05" db="EMBL/GenBank/DDBJ databases">
        <authorList>
            <person name="Tanabe Y."/>
        </authorList>
    </citation>
    <scope>NUCLEOTIDE SEQUENCE</scope>
    <source>
        <strain evidence="1">BOTRYCO-1</strain>
    </source>
</reference>